<dbReference type="AlphaFoldDB" id="A0A162ZWV1"/>
<proteinExistence type="predicted"/>
<keyword evidence="2" id="KW-1185">Reference proteome</keyword>
<dbReference type="Proteomes" id="UP000076715">
    <property type="component" value="Unassembled WGS sequence"/>
</dbReference>
<reference evidence="1 2" key="1">
    <citation type="submission" date="2016-01" db="EMBL/GenBank/DDBJ databases">
        <title>The draft genome sequence of Aquimarina sp. RZW4-3-2.</title>
        <authorList>
            <person name="Wang Y."/>
        </authorList>
    </citation>
    <scope>NUCLEOTIDE SEQUENCE [LARGE SCALE GENOMIC DNA]</scope>
    <source>
        <strain evidence="1 2">RZW4-3-2</strain>
    </source>
</reference>
<protein>
    <submittedName>
        <fullName evidence="1">Uncharacterized protein</fullName>
    </submittedName>
</protein>
<comment type="caution">
    <text evidence="1">The sequence shown here is derived from an EMBL/GenBank/DDBJ whole genome shotgun (WGS) entry which is preliminary data.</text>
</comment>
<dbReference type="STRING" id="1642818.AWE51_25490"/>
<accession>A0A162ZWV1</accession>
<evidence type="ECO:0000313" key="1">
    <source>
        <dbReference type="EMBL" id="KZS40092.1"/>
    </source>
</evidence>
<dbReference type="RefSeq" id="WP_066314969.1">
    <property type="nucleotide sequence ID" value="NZ_LQRT01000019.1"/>
</dbReference>
<gene>
    <name evidence="1" type="ORF">AWE51_25490</name>
</gene>
<dbReference type="EMBL" id="LQRT01000019">
    <property type="protein sequence ID" value="KZS40092.1"/>
    <property type="molecule type" value="Genomic_DNA"/>
</dbReference>
<dbReference type="OrthoDB" id="982169at2"/>
<evidence type="ECO:0000313" key="2">
    <source>
        <dbReference type="Proteomes" id="UP000076715"/>
    </source>
</evidence>
<name>A0A162ZWV1_9FLAO</name>
<organism evidence="1 2">
    <name type="scientific">Aquimarina aggregata</name>
    <dbReference type="NCBI Taxonomy" id="1642818"/>
    <lineage>
        <taxon>Bacteria</taxon>
        <taxon>Pseudomonadati</taxon>
        <taxon>Bacteroidota</taxon>
        <taxon>Flavobacteriia</taxon>
        <taxon>Flavobacteriales</taxon>
        <taxon>Flavobacteriaceae</taxon>
        <taxon>Aquimarina</taxon>
    </lineage>
</organism>
<sequence length="269" mass="31915">MKLKLIFPYPAWKEVSEKYFITIHRNKIHNYIGLHPLKKSIGFSEQEESEKFINSFYKIYKLDKLDRKELNTKATHEIVSQELHNAVQGHKYCLKLNWFQEFYINWFHKKYIIQSLDFKKSILTGFAGAIIGALVTLAFQTNQKTQNETNIPIKKEIKNQNEQKPIIKLTEFQDGRWISTTDSLSGIEIKNGKWMMFYKGTETDSTYIYDFKIKREYIKELGTEHKPFEFLTIMNKSDTLDYSILEYSNELLSLSYIPRGNTLNYKPEK</sequence>